<keyword evidence="10" id="KW-0547">Nucleotide-binding</keyword>
<dbReference type="SUPFAM" id="SSF55785">
    <property type="entry name" value="PYP-like sensor domain (PAS domain)"/>
    <property type="match status" value="4"/>
</dbReference>
<feature type="domain" description="PAS" evidence="16">
    <location>
        <begin position="405"/>
        <end position="450"/>
    </location>
</feature>
<dbReference type="SMART" id="SM00091">
    <property type="entry name" value="PAS"/>
    <property type="match status" value="4"/>
</dbReference>
<dbReference type="InterPro" id="IPR036890">
    <property type="entry name" value="HATPase_C_sf"/>
</dbReference>
<evidence type="ECO:0000256" key="10">
    <source>
        <dbReference type="ARBA" id="ARBA00022741"/>
    </source>
</evidence>
<dbReference type="Gene3D" id="3.30.450.20">
    <property type="entry name" value="PAS domain"/>
    <property type="match status" value="4"/>
</dbReference>
<comment type="caution">
    <text evidence="18">The sequence shown here is derived from an EMBL/GenBank/DDBJ whole genome shotgun (WGS) entry which is preliminary data.</text>
</comment>
<protein>
    <recommendedName>
        <fullName evidence="2">histidine kinase</fullName>
        <ecNumber evidence="2">2.7.13.3</ecNumber>
    </recommendedName>
</protein>
<dbReference type="CDD" id="cd00130">
    <property type="entry name" value="PAS"/>
    <property type="match status" value="3"/>
</dbReference>
<evidence type="ECO:0000256" key="2">
    <source>
        <dbReference type="ARBA" id="ARBA00012438"/>
    </source>
</evidence>
<evidence type="ECO:0000256" key="11">
    <source>
        <dbReference type="ARBA" id="ARBA00022777"/>
    </source>
</evidence>
<dbReference type="Pfam" id="PF08448">
    <property type="entry name" value="PAS_4"/>
    <property type="match status" value="2"/>
</dbReference>
<evidence type="ECO:0000313" key="19">
    <source>
        <dbReference type="Proteomes" id="UP000640509"/>
    </source>
</evidence>
<keyword evidence="19" id="KW-1185">Reference proteome</keyword>
<dbReference type="EMBL" id="BMIV01000026">
    <property type="protein sequence ID" value="GGF80023.1"/>
    <property type="molecule type" value="Genomic_DNA"/>
</dbReference>
<keyword evidence="12" id="KW-0067">ATP-binding</keyword>
<evidence type="ECO:0000256" key="5">
    <source>
        <dbReference type="ARBA" id="ARBA00022606"/>
    </source>
</evidence>
<dbReference type="RefSeq" id="WP_188716987.1">
    <property type="nucleotide sequence ID" value="NZ_BMIV01000026.1"/>
</dbReference>
<dbReference type="Pfam" id="PF08447">
    <property type="entry name" value="PAS_3"/>
    <property type="match status" value="2"/>
</dbReference>
<dbReference type="InterPro" id="IPR001610">
    <property type="entry name" value="PAC"/>
</dbReference>
<keyword evidence="6" id="KW-0285">Flavoprotein</keyword>
<dbReference type="SMART" id="SM00911">
    <property type="entry name" value="HWE_HK"/>
    <property type="match status" value="1"/>
</dbReference>
<evidence type="ECO:0000256" key="3">
    <source>
        <dbReference type="ARBA" id="ARBA00022543"/>
    </source>
</evidence>
<evidence type="ECO:0000256" key="15">
    <source>
        <dbReference type="ARBA" id="ARBA00023170"/>
    </source>
</evidence>
<keyword evidence="13" id="KW-0157">Chromophore</keyword>
<comment type="catalytic activity">
    <reaction evidence="1">
        <text>ATP + protein L-histidine = ADP + protein N-phospho-L-histidine.</text>
        <dbReference type="EC" id="2.7.13.3"/>
    </reaction>
</comment>
<proteinExistence type="predicted"/>
<gene>
    <name evidence="18" type="ORF">GCM10011402_35790</name>
</gene>
<dbReference type="Gene3D" id="2.10.70.100">
    <property type="match status" value="2"/>
</dbReference>
<dbReference type="InterPro" id="IPR000700">
    <property type="entry name" value="PAS-assoc_C"/>
</dbReference>
<keyword evidence="8" id="KW-0808">Transferase</keyword>
<evidence type="ECO:0000256" key="13">
    <source>
        <dbReference type="ARBA" id="ARBA00022991"/>
    </source>
</evidence>
<accession>A0ABQ1VNX6</accession>
<evidence type="ECO:0000256" key="12">
    <source>
        <dbReference type="ARBA" id="ARBA00022840"/>
    </source>
</evidence>
<keyword evidence="7" id="KW-0288">FMN</keyword>
<dbReference type="Proteomes" id="UP000640509">
    <property type="component" value="Unassembled WGS sequence"/>
</dbReference>
<dbReference type="InterPro" id="IPR000014">
    <property type="entry name" value="PAS"/>
</dbReference>
<dbReference type="Gene3D" id="3.30.565.10">
    <property type="entry name" value="Histidine kinase-like ATPase, C-terminal domain"/>
    <property type="match status" value="1"/>
</dbReference>
<dbReference type="SMART" id="SM00086">
    <property type="entry name" value="PAC"/>
    <property type="match status" value="3"/>
</dbReference>
<organism evidence="18 19">
    <name type="scientific">Paracoccus acridae</name>
    <dbReference type="NCBI Taxonomy" id="1795310"/>
    <lineage>
        <taxon>Bacteria</taxon>
        <taxon>Pseudomonadati</taxon>
        <taxon>Pseudomonadota</taxon>
        <taxon>Alphaproteobacteria</taxon>
        <taxon>Rhodobacterales</taxon>
        <taxon>Paracoccaceae</taxon>
        <taxon>Paracoccus</taxon>
    </lineage>
</organism>
<evidence type="ECO:0000259" key="16">
    <source>
        <dbReference type="PROSITE" id="PS50112"/>
    </source>
</evidence>
<dbReference type="InterPro" id="IPR011102">
    <property type="entry name" value="Sig_transdc_His_kinase_HWE"/>
</dbReference>
<keyword evidence="5" id="KW-0716">Sensory transduction</keyword>
<dbReference type="InterPro" id="IPR013655">
    <property type="entry name" value="PAS_fold_3"/>
</dbReference>
<evidence type="ECO:0000256" key="9">
    <source>
        <dbReference type="ARBA" id="ARBA00022737"/>
    </source>
</evidence>
<keyword evidence="11" id="KW-0418">Kinase</keyword>
<dbReference type="InterPro" id="IPR013656">
    <property type="entry name" value="PAS_4"/>
</dbReference>
<name>A0ABQ1VNX6_9RHOB</name>
<sequence length="726" mass="80881">MVNSAQPSGLNGAELTDAVLQRRSLGQMHRQIFGSYEVDVQSGLSVWSPTLQRMFPDRSNNPVPMGEIHRSIHPEDRDWVTARMQSAMRSPGPYEFTYRIGLPDGQVLRVRDVGTAHPASMTGQVGRITGTLTDITHEPEGGIGRKLSNDTFWQIIDAAPIGAYAVDSQLRMVRINRTAFATFAEIDNLLGRHIHEILHILWDEPFASEAVARFHQTLETGEPYDADPVIGYRADRKVLEAYDWNIERIELEDGQPGVLCYFYDLTERVRNERVMKEQQQRLSLAYDAARMGAWEVDLLTDEVQGSPQLFALFGAPDFGGDVNDLWRRAIHPDDRPAIKAAFQDAVVSKSAFSVDFRVVLEGGAIRHLATCGEVLCDADGTPVKVIGVDQDITDRKAVELALRESEEQMRTVINHTLAFVSVLDQDGVLRESNQPALDFGGLTKEDVVGRPFWDAHWWTYDPAIREKCRDAVSKARSGQTQRFDVVVRGRKDTFITIDFLLAPVFGATGELRMLVASGFDISDREEARAREKLLMGEINHRTKNILTLVQAVARQTARGSSGDFIPRFETRLMALAKAQDLLFRSATDRVDLRSLAESQLAHFLDRMEARISLAGPPVSLAPHAAQAIGMALHELSTNAGKYGALSSEHGRVEVAWSVQPDHDSFEIVWLERDGPPVVPPTSRGFGSTVINQMTQSALDAEVSLEYRPEGVRWTLICNMSKVTKAE</sequence>
<evidence type="ECO:0000256" key="7">
    <source>
        <dbReference type="ARBA" id="ARBA00022643"/>
    </source>
</evidence>
<dbReference type="PANTHER" id="PTHR41523:SF7">
    <property type="entry name" value="HISTIDINE KINASE"/>
    <property type="match status" value="1"/>
</dbReference>
<dbReference type="EC" id="2.7.13.3" evidence="2"/>
<dbReference type="PANTHER" id="PTHR41523">
    <property type="entry name" value="TWO-COMPONENT SYSTEM SENSOR PROTEIN"/>
    <property type="match status" value="1"/>
</dbReference>
<feature type="domain" description="PAC" evidence="17">
    <location>
        <begin position="481"/>
        <end position="533"/>
    </location>
</feature>
<evidence type="ECO:0000313" key="18">
    <source>
        <dbReference type="EMBL" id="GGF80023.1"/>
    </source>
</evidence>
<evidence type="ECO:0000256" key="1">
    <source>
        <dbReference type="ARBA" id="ARBA00000085"/>
    </source>
</evidence>
<evidence type="ECO:0000256" key="14">
    <source>
        <dbReference type="ARBA" id="ARBA00023026"/>
    </source>
</evidence>
<keyword evidence="4" id="KW-0597">Phosphoprotein</keyword>
<keyword evidence="14" id="KW-0843">Virulence</keyword>
<dbReference type="PROSITE" id="PS50112">
    <property type="entry name" value="PAS"/>
    <property type="match status" value="1"/>
</dbReference>
<evidence type="ECO:0000256" key="6">
    <source>
        <dbReference type="ARBA" id="ARBA00022630"/>
    </source>
</evidence>
<dbReference type="PROSITE" id="PS50113">
    <property type="entry name" value="PAC"/>
    <property type="match status" value="2"/>
</dbReference>
<dbReference type="Pfam" id="PF07536">
    <property type="entry name" value="HWE_HK"/>
    <property type="match status" value="1"/>
</dbReference>
<reference evidence="19" key="1">
    <citation type="journal article" date="2019" name="Int. J. Syst. Evol. Microbiol.">
        <title>The Global Catalogue of Microorganisms (GCM) 10K type strain sequencing project: providing services to taxonomists for standard genome sequencing and annotation.</title>
        <authorList>
            <consortium name="The Broad Institute Genomics Platform"/>
            <consortium name="The Broad Institute Genome Sequencing Center for Infectious Disease"/>
            <person name="Wu L."/>
            <person name="Ma J."/>
        </authorList>
    </citation>
    <scope>NUCLEOTIDE SEQUENCE [LARGE SCALE GENOMIC DNA]</scope>
    <source>
        <strain evidence="19">CGMCC 1.15419</strain>
    </source>
</reference>
<dbReference type="NCBIfam" id="TIGR00229">
    <property type="entry name" value="sensory_box"/>
    <property type="match status" value="1"/>
</dbReference>
<evidence type="ECO:0000259" key="17">
    <source>
        <dbReference type="PROSITE" id="PS50113"/>
    </source>
</evidence>
<keyword evidence="15" id="KW-0675">Receptor</keyword>
<evidence type="ECO:0000256" key="8">
    <source>
        <dbReference type="ARBA" id="ARBA00022679"/>
    </source>
</evidence>
<keyword evidence="3" id="KW-0600">Photoreceptor protein</keyword>
<dbReference type="InterPro" id="IPR035965">
    <property type="entry name" value="PAS-like_dom_sf"/>
</dbReference>
<evidence type="ECO:0000256" key="4">
    <source>
        <dbReference type="ARBA" id="ARBA00022553"/>
    </source>
</evidence>
<keyword evidence="9" id="KW-0677">Repeat</keyword>
<feature type="domain" description="PAC" evidence="17">
    <location>
        <begin position="352"/>
        <end position="404"/>
    </location>
</feature>